<reference evidence="4 5" key="1">
    <citation type="submission" date="2019-07" db="EMBL/GenBank/DDBJ databases">
        <title>Whole genome shotgun sequence of Deinococcus cellulosilyticus NBRC 106333.</title>
        <authorList>
            <person name="Hosoyama A."/>
            <person name="Uohara A."/>
            <person name="Ohji S."/>
            <person name="Ichikawa N."/>
        </authorList>
    </citation>
    <scope>NUCLEOTIDE SEQUENCE [LARGE SCALE GENOMIC DNA]</scope>
    <source>
        <strain evidence="4 5">NBRC 106333</strain>
    </source>
</reference>
<dbReference type="InterPro" id="IPR029787">
    <property type="entry name" value="Nucleotide_cyclase"/>
</dbReference>
<dbReference type="GO" id="GO:1902201">
    <property type="term" value="P:negative regulation of bacterial-type flagellum-dependent cell motility"/>
    <property type="evidence" value="ECO:0007669"/>
    <property type="project" value="TreeGrafter"/>
</dbReference>
<dbReference type="FunFam" id="3.30.70.270:FF:000001">
    <property type="entry name" value="Diguanylate cyclase domain protein"/>
    <property type="match status" value="1"/>
</dbReference>
<organism evidence="4 5">
    <name type="scientific">Deinococcus cellulosilyticus (strain DSM 18568 / NBRC 106333 / KACC 11606 / 5516J-15)</name>
    <dbReference type="NCBI Taxonomy" id="1223518"/>
    <lineage>
        <taxon>Bacteria</taxon>
        <taxon>Thermotogati</taxon>
        <taxon>Deinococcota</taxon>
        <taxon>Deinococci</taxon>
        <taxon>Deinococcales</taxon>
        <taxon>Deinococcaceae</taxon>
        <taxon>Deinococcus</taxon>
    </lineage>
</organism>
<keyword evidence="2" id="KW-0812">Transmembrane</keyword>
<comment type="caution">
    <text evidence="4">The sequence shown here is derived from an EMBL/GenBank/DDBJ whole genome shotgun (WGS) entry which is preliminary data.</text>
</comment>
<dbReference type="EMBL" id="BJXB01000007">
    <property type="protein sequence ID" value="GEM46363.1"/>
    <property type="molecule type" value="Genomic_DNA"/>
</dbReference>
<dbReference type="PANTHER" id="PTHR45138:SF9">
    <property type="entry name" value="DIGUANYLATE CYCLASE DGCM-RELATED"/>
    <property type="match status" value="1"/>
</dbReference>
<sequence length="307" mass="33928">MNAAAEQTAVKPAKSRGLRPSWLLFFLAGLVLWALHLAFLPLLYTQFGTESVLLAFVVVALLAWSGGRSAGILFALIGHGITVWVLSSRLGVPLKYALQIPTLLVGLLVAVLAGHLRNLQRTLTRQTRELQGLQAEVQKHRESLERQARVDPLTGIYNRQHFCEVFYVEYMRAVRYGEKLSVALLDVDHFRSLNDQHSHVAGDQVLQDIAHILQSSVREMDVVARYGGGGFVLLLPCTPPEAALQLCNRLLSQVSGHMWAHIDPRMQVTLSGGLCSDLTLGSPEAMLGKSEELLQQAKQDGRNQIKK</sequence>
<dbReference type="PROSITE" id="PS50887">
    <property type="entry name" value="GGDEF"/>
    <property type="match status" value="1"/>
</dbReference>
<dbReference type="InterPro" id="IPR043128">
    <property type="entry name" value="Rev_trsase/Diguanyl_cyclase"/>
</dbReference>
<dbReference type="InterPro" id="IPR050469">
    <property type="entry name" value="Diguanylate_Cyclase"/>
</dbReference>
<dbReference type="PANTHER" id="PTHR45138">
    <property type="entry name" value="REGULATORY COMPONENTS OF SENSORY TRANSDUCTION SYSTEM"/>
    <property type="match status" value="1"/>
</dbReference>
<dbReference type="SMART" id="SM00267">
    <property type="entry name" value="GGDEF"/>
    <property type="match status" value="1"/>
</dbReference>
<dbReference type="Proteomes" id="UP000321306">
    <property type="component" value="Unassembled WGS sequence"/>
</dbReference>
<evidence type="ECO:0000313" key="5">
    <source>
        <dbReference type="Proteomes" id="UP000321306"/>
    </source>
</evidence>
<dbReference type="AlphaFoldDB" id="A0A511N0I6"/>
<protein>
    <recommendedName>
        <fullName evidence="3">GGDEF domain-containing protein</fullName>
    </recommendedName>
</protein>
<dbReference type="CDD" id="cd01949">
    <property type="entry name" value="GGDEF"/>
    <property type="match status" value="1"/>
</dbReference>
<dbReference type="GO" id="GO:0043709">
    <property type="term" value="P:cell adhesion involved in single-species biofilm formation"/>
    <property type="evidence" value="ECO:0007669"/>
    <property type="project" value="TreeGrafter"/>
</dbReference>
<dbReference type="InterPro" id="IPR000160">
    <property type="entry name" value="GGDEF_dom"/>
</dbReference>
<feature type="transmembrane region" description="Helical" evidence="2">
    <location>
        <begin position="71"/>
        <end position="90"/>
    </location>
</feature>
<dbReference type="NCBIfam" id="TIGR00254">
    <property type="entry name" value="GGDEF"/>
    <property type="match status" value="1"/>
</dbReference>
<keyword evidence="2" id="KW-0472">Membrane</keyword>
<keyword evidence="1" id="KW-0175">Coiled coil</keyword>
<feature type="coiled-coil region" evidence="1">
    <location>
        <begin position="116"/>
        <end position="150"/>
    </location>
</feature>
<name>A0A511N0I6_DEIC1</name>
<feature type="transmembrane region" description="Helical" evidence="2">
    <location>
        <begin position="96"/>
        <end position="116"/>
    </location>
</feature>
<evidence type="ECO:0000313" key="4">
    <source>
        <dbReference type="EMBL" id="GEM46363.1"/>
    </source>
</evidence>
<accession>A0A511N0I6</accession>
<keyword evidence="2" id="KW-1133">Transmembrane helix</keyword>
<dbReference type="Pfam" id="PF00990">
    <property type="entry name" value="GGDEF"/>
    <property type="match status" value="1"/>
</dbReference>
<keyword evidence="5" id="KW-1185">Reference proteome</keyword>
<proteinExistence type="predicted"/>
<feature type="transmembrane region" description="Helical" evidence="2">
    <location>
        <begin position="46"/>
        <end position="64"/>
    </location>
</feature>
<evidence type="ECO:0000256" key="2">
    <source>
        <dbReference type="SAM" id="Phobius"/>
    </source>
</evidence>
<dbReference type="SUPFAM" id="SSF55073">
    <property type="entry name" value="Nucleotide cyclase"/>
    <property type="match status" value="1"/>
</dbReference>
<feature type="transmembrane region" description="Helical" evidence="2">
    <location>
        <begin position="21"/>
        <end position="40"/>
    </location>
</feature>
<dbReference type="Gene3D" id="3.30.70.270">
    <property type="match status" value="1"/>
</dbReference>
<evidence type="ECO:0000256" key="1">
    <source>
        <dbReference type="SAM" id="Coils"/>
    </source>
</evidence>
<dbReference type="GO" id="GO:0052621">
    <property type="term" value="F:diguanylate cyclase activity"/>
    <property type="evidence" value="ECO:0007669"/>
    <property type="project" value="TreeGrafter"/>
</dbReference>
<dbReference type="RefSeq" id="WP_186815940.1">
    <property type="nucleotide sequence ID" value="NZ_BJXB01000007.1"/>
</dbReference>
<gene>
    <name evidence="4" type="ORF">DC3_19980</name>
</gene>
<dbReference type="GO" id="GO:0005886">
    <property type="term" value="C:plasma membrane"/>
    <property type="evidence" value="ECO:0007669"/>
    <property type="project" value="TreeGrafter"/>
</dbReference>
<feature type="domain" description="GGDEF" evidence="3">
    <location>
        <begin position="178"/>
        <end position="307"/>
    </location>
</feature>
<evidence type="ECO:0000259" key="3">
    <source>
        <dbReference type="PROSITE" id="PS50887"/>
    </source>
</evidence>